<protein>
    <submittedName>
        <fullName evidence="2">Uncharacterized protein</fullName>
    </submittedName>
</protein>
<evidence type="ECO:0000313" key="3">
    <source>
        <dbReference type="Proteomes" id="UP001374584"/>
    </source>
</evidence>
<accession>A0AAN9R2R2</accession>
<proteinExistence type="predicted"/>
<organism evidence="2 3">
    <name type="scientific">Phaseolus coccineus</name>
    <name type="common">Scarlet runner bean</name>
    <name type="synonym">Phaseolus multiflorus</name>
    <dbReference type="NCBI Taxonomy" id="3886"/>
    <lineage>
        <taxon>Eukaryota</taxon>
        <taxon>Viridiplantae</taxon>
        <taxon>Streptophyta</taxon>
        <taxon>Embryophyta</taxon>
        <taxon>Tracheophyta</taxon>
        <taxon>Spermatophyta</taxon>
        <taxon>Magnoliopsida</taxon>
        <taxon>eudicotyledons</taxon>
        <taxon>Gunneridae</taxon>
        <taxon>Pentapetalae</taxon>
        <taxon>rosids</taxon>
        <taxon>fabids</taxon>
        <taxon>Fabales</taxon>
        <taxon>Fabaceae</taxon>
        <taxon>Papilionoideae</taxon>
        <taxon>50 kb inversion clade</taxon>
        <taxon>NPAAA clade</taxon>
        <taxon>indigoferoid/millettioid clade</taxon>
        <taxon>Phaseoleae</taxon>
        <taxon>Phaseolus</taxon>
    </lineage>
</organism>
<comment type="caution">
    <text evidence="2">The sequence shown here is derived from an EMBL/GenBank/DDBJ whole genome shotgun (WGS) entry which is preliminary data.</text>
</comment>
<keyword evidence="1" id="KW-1133">Transmembrane helix</keyword>
<name>A0AAN9R2R2_PHACN</name>
<sequence length="84" mass="9861">MLTKINRMQTCVRSMAGENWEGGGKWRTLRVTNDHHYYFMKLQKNEPYISLGYACAVTHTVTLICFHLFISIMKSTNISRQLQF</sequence>
<dbReference type="EMBL" id="JAYMYR010000006">
    <property type="protein sequence ID" value="KAK7357167.1"/>
    <property type="molecule type" value="Genomic_DNA"/>
</dbReference>
<feature type="transmembrane region" description="Helical" evidence="1">
    <location>
        <begin position="48"/>
        <end position="70"/>
    </location>
</feature>
<evidence type="ECO:0000256" key="1">
    <source>
        <dbReference type="SAM" id="Phobius"/>
    </source>
</evidence>
<reference evidence="2 3" key="1">
    <citation type="submission" date="2024-01" db="EMBL/GenBank/DDBJ databases">
        <title>The genomes of 5 underutilized Papilionoideae crops provide insights into root nodulation and disease resistanc.</title>
        <authorList>
            <person name="Jiang F."/>
        </authorList>
    </citation>
    <scope>NUCLEOTIDE SEQUENCE [LARGE SCALE GENOMIC DNA]</scope>
    <source>
        <strain evidence="2">JINMINGXINNONG_FW02</strain>
        <tissue evidence="2">Leaves</tissue>
    </source>
</reference>
<keyword evidence="3" id="KW-1185">Reference proteome</keyword>
<dbReference type="Proteomes" id="UP001374584">
    <property type="component" value="Unassembled WGS sequence"/>
</dbReference>
<evidence type="ECO:0000313" key="2">
    <source>
        <dbReference type="EMBL" id="KAK7357167.1"/>
    </source>
</evidence>
<keyword evidence="1" id="KW-0472">Membrane</keyword>
<keyword evidence="1" id="KW-0812">Transmembrane</keyword>
<gene>
    <name evidence="2" type="ORF">VNO80_16450</name>
</gene>
<dbReference type="AlphaFoldDB" id="A0AAN9R2R2"/>